<dbReference type="InterPro" id="IPR056884">
    <property type="entry name" value="NPHP3-like_N"/>
</dbReference>
<keyword evidence="6" id="KW-0479">Metal-binding</keyword>
<dbReference type="STRING" id="5539.A0A3E2HHM2"/>
<dbReference type="GO" id="GO:0008270">
    <property type="term" value="F:zinc ion binding"/>
    <property type="evidence" value="ECO:0007669"/>
    <property type="project" value="UniProtKB-KW"/>
</dbReference>
<evidence type="ECO:0000259" key="8">
    <source>
        <dbReference type="PROSITE" id="PS51192"/>
    </source>
</evidence>
<evidence type="ECO:0000256" key="6">
    <source>
        <dbReference type="PROSITE-ProRule" id="PRU00175"/>
    </source>
</evidence>
<dbReference type="PANTHER" id="PTHR45626:SF52">
    <property type="entry name" value="SINGLE-STRANDED DNA-DEPENDENT ATPASE (EUROFUNG)"/>
    <property type="match status" value="1"/>
</dbReference>
<dbReference type="InterPro" id="IPR002110">
    <property type="entry name" value="Ankyrin_rpt"/>
</dbReference>
<dbReference type="SUPFAM" id="SSF52540">
    <property type="entry name" value="P-loop containing nucleoside triphosphate hydrolases"/>
    <property type="match status" value="3"/>
</dbReference>
<dbReference type="PANTHER" id="PTHR45626">
    <property type="entry name" value="TRANSCRIPTION TERMINATION FACTOR 2-RELATED"/>
    <property type="match status" value="1"/>
</dbReference>
<proteinExistence type="predicted"/>
<dbReference type="GO" id="GO:0008094">
    <property type="term" value="F:ATP-dependent activity, acting on DNA"/>
    <property type="evidence" value="ECO:0007669"/>
    <property type="project" value="TreeGrafter"/>
</dbReference>
<dbReference type="Gene3D" id="3.40.50.10810">
    <property type="entry name" value="Tandem AAA-ATPase domain"/>
    <property type="match status" value="1"/>
</dbReference>
<protein>
    <submittedName>
        <fullName evidence="10">Uncharacterized protein</fullName>
    </submittedName>
</protein>
<dbReference type="Pfam" id="PF24883">
    <property type="entry name" value="NPHP3_N"/>
    <property type="match status" value="1"/>
</dbReference>
<keyword evidence="1" id="KW-0677">Repeat</keyword>
<evidence type="ECO:0000259" key="7">
    <source>
        <dbReference type="PROSITE" id="PS50089"/>
    </source>
</evidence>
<feature type="repeat" description="ANK" evidence="5">
    <location>
        <begin position="976"/>
        <end position="1011"/>
    </location>
</feature>
<dbReference type="InterPro" id="IPR001841">
    <property type="entry name" value="Znf_RING"/>
</dbReference>
<evidence type="ECO:0000256" key="4">
    <source>
        <dbReference type="ARBA" id="ARBA00022840"/>
    </source>
</evidence>
<evidence type="ECO:0000256" key="2">
    <source>
        <dbReference type="ARBA" id="ARBA00022741"/>
    </source>
</evidence>
<keyword evidence="2" id="KW-0547">Nucleotide-binding</keyword>
<dbReference type="SMART" id="SM00248">
    <property type="entry name" value="ANK"/>
    <property type="match status" value="2"/>
</dbReference>
<reference evidence="10 11" key="1">
    <citation type="submission" date="2018-05" db="EMBL/GenBank/DDBJ databases">
        <title>Draft genome sequence of Scytalidium lignicola DSM 105466, a ubiquitous saprotrophic fungus.</title>
        <authorList>
            <person name="Buettner E."/>
            <person name="Gebauer A.M."/>
            <person name="Hofrichter M."/>
            <person name="Liers C."/>
            <person name="Kellner H."/>
        </authorList>
    </citation>
    <scope>NUCLEOTIDE SEQUENCE [LARGE SCALE GENOMIC DNA]</scope>
    <source>
        <strain evidence="10 11">DSM 105466</strain>
    </source>
</reference>
<dbReference type="GO" id="GO:0005634">
    <property type="term" value="C:nucleus"/>
    <property type="evidence" value="ECO:0007669"/>
    <property type="project" value="TreeGrafter"/>
</dbReference>
<sequence>MSASDYLQEAFEAARDDFLAELKGSEPYDFSEYLTIDAVYDETERIQEEQGKIGTLRNLKRIEPDILDLYATTLKFFRKSKWNTYFESLWPKTLGKLNVIKNNIIAHKSLMNEEVTFESVIRAEEDRRRANDVHERAQEHQDWQSFEVARAGLNPHFYDGDLERLAKESPPEAGQWLEEDDSFEKWSNLDNDTTRIFWLQGIPGAGKTITTSLAICRKKEQGYNVLFAILSHNWQARDSALKILHSLIFQALLINLELRTLLIEMYKFNFAQLSSSTRFAAALLSDLVKNSGPIFIILDGVDEISPVERHNLLKVLISMVGDCENLRLLISSREESDISSVIGERVPCIRVDRSNSRDIELYVKNEIQQWHKDLSRYGLDDDECSEMADLLKPISSMAKGMFLFAKLVIRNVKAQSNPVDMMNEIHNFPDGIDEAYGRIISRIKNQLPPNQQDIAGHALKWIGCATYPLRQEETLQALAIKPGERNFAKGRKILADIFELCGPIIEIESGVVQFVHFTAKEYLLSTRNDALFDKASAHLLISSICLSYLSFECLDEEIYSRDFASNILAGEYILLEYASTEWLWHVRNCSSVLPTESLQVLQSYITNFMLARGKSISQEPSNKAAAIEDWKFLTKRGLLENDERNDWVDYDPSTIFTTVRRVRQQIETMICPSQRHKLGCKCTRLQNLYGNGLFKCDRLGCPYFKSGFDSLSSRDDHLKAHNRSFKCPEKGCDFAEFGFSSSSDLEQHRKRAHWIQPVFRSKVVDLSLNLAPQDPVAILEDAVRNDEIANIAEFLGQISKEHIQKLLEAAAEEASPAMLNLLLGQAVRVYSLSLKSSGSYLLWRAIHGRNVAMVNHLLRLGTDPNDIPLDWRALVNNRPSRAAFQFGHAEIDIIESLLSFGLEIDNETNSWSWLPTKLNGVDEVEILDRLTRLAKYLPSKEAMNSGLNQVAIYSKSIPQANFFLEMGANMDSIGSQGVTPLYLVIRFNEKTAPEFARWLLQRGADPYPENTKGYKITQLASMKRFEKRLWESFDGNTDSDDQLVDTLHQSKRPCTGSQSNEQFQALLTGYPTHPSLESPTPRAYKSTLTYSTLPPQPPQNVPCAARQPPPIQIQLQDRPISFAAFANTAGDGINIYRLSPEVQVENPNLDGAFSGPPQGDGNAHHLSNIYIPQQNNIEANFEQQTPYKSDESDLWRQGFDSLGPPSLSSIDNMSSGVSGSRVDTMELIPQEKNECQASRIPQQTLCENSVPSELSSGIPECITSSPLAPLSYTSHLSTPASERRLESVELELEYDTCFGMIRTSPIKRWRDPAEQSSNDDGEISLQIQGDLVAVYDDGSKAYRGSIDHHTGRILAALSHNFSITFVASLECKKSGRRNATSAVHPSLLVAIHGFQCDGDDIGKFLSDGGLNLQHPVVFDRSVPYNNPQYLLRPGSHLQLPMCEASNFRPKKASTDRSLKPQLSLLPPYYRVEIVPEESGSYDDGKRIRKTYQSGVPISLSIEGNTIIDLAYLRYWNSVTRLSQLHPPPICLGGLLADDMSLGKTLTALTLIASCADKTQHMSVPAPPSGVKARHATFGSLIVTPLSILTCWEEQIKRHFKSNSIRYVIYHGAEREQNIAEILANDIVITTYNTLRAECPYSSTKSKSQSKRAGLLHSIYWWRVILDEAHTIRNQLSQVFCSAHALDARHRWCLTGTPIQNRLEDFGALLEFLRVHPFDSPQKFHSHFIKGLGGISRSTMEKLKTLVNAVSLRRTKEIVVEELKLGPRIEEVRKVELNEDERRIYNIVKRSWDFTGTNSGSARGVFNTILKLRQICNHGRDLLSSETLKLLDEGFITETLSKEISGEIPTCENCGELQASSSTTVEDYILPCMHFICRSCCTSIEDKGDGEGTTCPLCSGNATRAEDNSVRQVSEDRVDTCARYIPSSKVLSLLQNLDADRTTYLEDPVKSVVFSSWTGMLDLIEKALVSYGFSFERIDGSKSLSHRKRAIQSFRSNPSCTILLASIGSAGVGLDLTAASHVHLMEPQWNPMAEEQALDRCHRLGQTREVKAIRYVVKDSIEEYVQKTQKTKLDLINASFGDSSSSKTAKMEDLLKSLRAALE</sequence>
<dbReference type="InterPro" id="IPR036770">
    <property type="entry name" value="Ankyrin_rpt-contain_sf"/>
</dbReference>
<gene>
    <name evidence="10" type="ORF">B7463_g3424</name>
</gene>
<organism evidence="10 11">
    <name type="scientific">Scytalidium lignicola</name>
    <name type="common">Hyphomycete</name>
    <dbReference type="NCBI Taxonomy" id="5539"/>
    <lineage>
        <taxon>Eukaryota</taxon>
        <taxon>Fungi</taxon>
        <taxon>Dikarya</taxon>
        <taxon>Ascomycota</taxon>
        <taxon>Pezizomycotina</taxon>
        <taxon>Leotiomycetes</taxon>
        <taxon>Leotiomycetes incertae sedis</taxon>
        <taxon>Scytalidium</taxon>
    </lineage>
</organism>
<dbReference type="InterPro" id="IPR049730">
    <property type="entry name" value="SNF2/RAD54-like_C"/>
</dbReference>
<feature type="non-terminal residue" evidence="10">
    <location>
        <position position="1"/>
    </location>
</feature>
<dbReference type="InterPro" id="IPR001650">
    <property type="entry name" value="Helicase_C-like"/>
</dbReference>
<dbReference type="EMBL" id="NCSJ02000045">
    <property type="protein sequence ID" value="RFU32920.1"/>
    <property type="molecule type" value="Genomic_DNA"/>
</dbReference>
<dbReference type="PROSITE" id="PS51194">
    <property type="entry name" value="HELICASE_CTER"/>
    <property type="match status" value="1"/>
</dbReference>
<dbReference type="CDD" id="cd18008">
    <property type="entry name" value="DEXDc_SHPRH-like"/>
    <property type="match status" value="1"/>
</dbReference>
<dbReference type="InterPro" id="IPR038718">
    <property type="entry name" value="SNF2-like_sf"/>
</dbReference>
<dbReference type="InterPro" id="IPR054471">
    <property type="entry name" value="GPIID_WHD"/>
</dbReference>
<evidence type="ECO:0000256" key="3">
    <source>
        <dbReference type="ARBA" id="ARBA00022801"/>
    </source>
</evidence>
<keyword evidence="11" id="KW-1185">Reference proteome</keyword>
<feature type="domain" description="RING-type" evidence="7">
    <location>
        <begin position="1850"/>
        <end position="1898"/>
    </location>
</feature>
<dbReference type="PROSITE" id="PS50088">
    <property type="entry name" value="ANK_REPEAT"/>
    <property type="match status" value="1"/>
</dbReference>
<dbReference type="InterPro" id="IPR014001">
    <property type="entry name" value="Helicase_ATP-bd"/>
</dbReference>
<keyword evidence="5" id="KW-0040">ANK repeat</keyword>
<dbReference type="Gene3D" id="1.25.40.20">
    <property type="entry name" value="Ankyrin repeat-containing domain"/>
    <property type="match status" value="2"/>
</dbReference>
<evidence type="ECO:0000313" key="10">
    <source>
        <dbReference type="EMBL" id="RFU32920.1"/>
    </source>
</evidence>
<feature type="domain" description="Helicase C-terminal" evidence="9">
    <location>
        <begin position="1935"/>
        <end position="2091"/>
    </location>
</feature>
<comment type="caution">
    <text evidence="10">The sequence shown here is derived from an EMBL/GenBank/DDBJ whole genome shotgun (WGS) entry which is preliminary data.</text>
</comment>
<dbReference type="InterPro" id="IPR000330">
    <property type="entry name" value="SNF2_N"/>
</dbReference>
<dbReference type="Pfam" id="PF00176">
    <property type="entry name" value="SNF2-rel_dom"/>
    <property type="match status" value="1"/>
</dbReference>
<evidence type="ECO:0000256" key="5">
    <source>
        <dbReference type="PROSITE-ProRule" id="PRU00023"/>
    </source>
</evidence>
<dbReference type="Pfam" id="PF22939">
    <property type="entry name" value="WHD_GPIID"/>
    <property type="match status" value="1"/>
</dbReference>
<dbReference type="Proteomes" id="UP000258309">
    <property type="component" value="Unassembled WGS sequence"/>
</dbReference>
<dbReference type="SMART" id="SM00355">
    <property type="entry name" value="ZnF_C2H2"/>
    <property type="match status" value="2"/>
</dbReference>
<dbReference type="SMART" id="SM00490">
    <property type="entry name" value="HELICc"/>
    <property type="match status" value="1"/>
</dbReference>
<dbReference type="GO" id="GO:0006281">
    <property type="term" value="P:DNA repair"/>
    <property type="evidence" value="ECO:0007669"/>
    <property type="project" value="TreeGrafter"/>
</dbReference>
<dbReference type="InterPro" id="IPR050628">
    <property type="entry name" value="SNF2_RAD54_helicase_TF"/>
</dbReference>
<accession>A0A3E2HHM2</accession>
<evidence type="ECO:0000259" key="9">
    <source>
        <dbReference type="PROSITE" id="PS51194"/>
    </source>
</evidence>
<dbReference type="PROSITE" id="PS51192">
    <property type="entry name" value="HELICASE_ATP_BIND_1"/>
    <property type="match status" value="1"/>
</dbReference>
<dbReference type="GO" id="GO:0016787">
    <property type="term" value="F:hydrolase activity"/>
    <property type="evidence" value="ECO:0007669"/>
    <property type="project" value="UniProtKB-KW"/>
</dbReference>
<keyword evidence="6" id="KW-0863">Zinc-finger</keyword>
<feature type="non-terminal residue" evidence="10">
    <location>
        <position position="2102"/>
    </location>
</feature>
<dbReference type="PROSITE" id="PS50089">
    <property type="entry name" value="ZF_RING_2"/>
    <property type="match status" value="1"/>
</dbReference>
<dbReference type="SUPFAM" id="SSF48403">
    <property type="entry name" value="Ankyrin repeat"/>
    <property type="match status" value="1"/>
</dbReference>
<dbReference type="Gene3D" id="3.40.50.300">
    <property type="entry name" value="P-loop containing nucleotide triphosphate hydrolases"/>
    <property type="match status" value="2"/>
</dbReference>
<feature type="domain" description="Helicase ATP-binding" evidence="8">
    <location>
        <begin position="1524"/>
        <end position="1715"/>
    </location>
</feature>
<evidence type="ECO:0000256" key="1">
    <source>
        <dbReference type="ARBA" id="ARBA00022737"/>
    </source>
</evidence>
<dbReference type="InterPro" id="IPR013087">
    <property type="entry name" value="Znf_C2H2_type"/>
</dbReference>
<dbReference type="InterPro" id="IPR027417">
    <property type="entry name" value="P-loop_NTPase"/>
</dbReference>
<dbReference type="CDD" id="cd18793">
    <property type="entry name" value="SF2_C_SNF"/>
    <property type="match status" value="1"/>
</dbReference>
<evidence type="ECO:0000313" key="11">
    <source>
        <dbReference type="Proteomes" id="UP000258309"/>
    </source>
</evidence>
<dbReference type="GO" id="GO:0005524">
    <property type="term" value="F:ATP binding"/>
    <property type="evidence" value="ECO:0007669"/>
    <property type="project" value="UniProtKB-KW"/>
</dbReference>
<keyword evidence="6" id="KW-0862">Zinc</keyword>
<dbReference type="SMART" id="SM00487">
    <property type="entry name" value="DEXDc"/>
    <property type="match status" value="1"/>
</dbReference>
<dbReference type="OrthoDB" id="21416at2759"/>
<dbReference type="SUPFAM" id="SSF57850">
    <property type="entry name" value="RING/U-box"/>
    <property type="match status" value="1"/>
</dbReference>
<keyword evidence="4" id="KW-0067">ATP-binding</keyword>
<dbReference type="Pfam" id="PF00271">
    <property type="entry name" value="Helicase_C"/>
    <property type="match status" value="1"/>
</dbReference>
<name>A0A3E2HHM2_SCYLI</name>
<keyword evidence="3" id="KW-0378">Hydrolase</keyword>